<dbReference type="GO" id="GO:0042729">
    <property type="term" value="C:DASH complex"/>
    <property type="evidence" value="ECO:0007669"/>
    <property type="project" value="EnsemblFungi"/>
</dbReference>
<dbReference type="GO" id="GO:0051010">
    <property type="term" value="F:microtubule plus-end binding"/>
    <property type="evidence" value="ECO:0007669"/>
    <property type="project" value="EnsemblFungi"/>
</dbReference>
<dbReference type="PANTHER" id="PTHR28262:SF1">
    <property type="entry name" value="DASH COMPLEX SUBUNIT SPC19"/>
    <property type="match status" value="1"/>
</dbReference>
<feature type="coiled-coil region" evidence="17">
    <location>
        <begin position="74"/>
        <end position="101"/>
    </location>
</feature>
<name>A7TMI1_VANPO</name>
<evidence type="ECO:0000256" key="4">
    <source>
        <dbReference type="ARBA" id="ARBA00008952"/>
    </source>
</evidence>
<keyword evidence="9" id="KW-0131">Cell cycle</keyword>
<accession>A7TMI1</accession>
<keyword evidence="9" id="KW-0132">Cell division</keyword>
<evidence type="ECO:0000256" key="9">
    <source>
        <dbReference type="ARBA" id="ARBA00022776"/>
    </source>
</evidence>
<comment type="subcellular location">
    <subcellularLocation>
        <location evidence="3">Chromosome</location>
        <location evidence="3">Centromere</location>
        <location evidence="3">Kinetochore</location>
    </subcellularLocation>
    <subcellularLocation>
        <location evidence="2">Cytoplasm</location>
        <location evidence="2">Cytoskeleton</location>
        <location evidence="2">Spindle</location>
    </subcellularLocation>
    <subcellularLocation>
        <location evidence="1">Nucleus</location>
    </subcellularLocation>
</comment>
<evidence type="ECO:0000256" key="1">
    <source>
        <dbReference type="ARBA" id="ARBA00004123"/>
    </source>
</evidence>
<dbReference type="FunCoup" id="A7TMI1">
    <property type="interactions" value="53"/>
</dbReference>
<dbReference type="Pfam" id="PF08287">
    <property type="entry name" value="DASH_Spc19"/>
    <property type="match status" value="1"/>
</dbReference>
<keyword evidence="14" id="KW-0137">Centromere</keyword>
<evidence type="ECO:0000256" key="17">
    <source>
        <dbReference type="SAM" id="Coils"/>
    </source>
</evidence>
<feature type="coiled-coil region" evidence="17">
    <location>
        <begin position="125"/>
        <end position="152"/>
    </location>
</feature>
<dbReference type="PANTHER" id="PTHR28262">
    <property type="entry name" value="DASH COMPLEX SUBUNIT SPC19"/>
    <property type="match status" value="1"/>
</dbReference>
<proteinExistence type="inferred from homology"/>
<keyword evidence="12" id="KW-0206">Cytoskeleton</keyword>
<evidence type="ECO:0000256" key="2">
    <source>
        <dbReference type="ARBA" id="ARBA00004186"/>
    </source>
</evidence>
<dbReference type="GO" id="GO:1990758">
    <property type="term" value="P:mitotic sister chromatid biorientation"/>
    <property type="evidence" value="ECO:0007669"/>
    <property type="project" value="EnsemblFungi"/>
</dbReference>
<evidence type="ECO:0000256" key="6">
    <source>
        <dbReference type="ARBA" id="ARBA00022454"/>
    </source>
</evidence>
<dbReference type="OMA" id="HKNGYDV"/>
<evidence type="ECO:0000256" key="11">
    <source>
        <dbReference type="ARBA" id="ARBA00022838"/>
    </source>
</evidence>
<dbReference type="AlphaFoldDB" id="A7TMI1"/>
<dbReference type="eggNOG" id="ENOG502SDEQ">
    <property type="taxonomic scope" value="Eukaryota"/>
</dbReference>
<dbReference type="GO" id="GO:0051987">
    <property type="term" value="P:positive regulation of attachment of spindle microtubules to kinetochore"/>
    <property type="evidence" value="ECO:0007669"/>
    <property type="project" value="EnsemblFungi"/>
</dbReference>
<dbReference type="GO" id="GO:0005876">
    <property type="term" value="C:spindle microtubule"/>
    <property type="evidence" value="ECO:0007669"/>
    <property type="project" value="InterPro"/>
</dbReference>
<dbReference type="GO" id="GO:1990976">
    <property type="term" value="P:protein transport along microtubule to mitotic spindle pole body"/>
    <property type="evidence" value="ECO:0007669"/>
    <property type="project" value="EnsemblFungi"/>
</dbReference>
<evidence type="ECO:0000256" key="14">
    <source>
        <dbReference type="ARBA" id="ARBA00023328"/>
    </source>
</evidence>
<sequence length="154" mass="17440">MSEYLEQSVDSLSSAIVMMQRSIEKLKREGEANNSLTGSVLQSKRVFELISGYDVDRAKLAKSEEVDPLVRTLNDKLDKSLGKLQRELDTLQQTYELNKLRLNNNSAGSMDVDVSTDMVIMASSTNEELEELKELKLTREALQRQLQELQDEGL</sequence>
<reference evidence="18 19" key="1">
    <citation type="journal article" date="2007" name="Proc. Natl. Acad. Sci. U.S.A.">
        <title>Independent sorting-out of thousands of duplicated gene pairs in two yeast species descended from a whole-genome duplication.</title>
        <authorList>
            <person name="Scannell D.R."/>
            <person name="Frank A.C."/>
            <person name="Conant G.C."/>
            <person name="Byrne K.P."/>
            <person name="Woolfit M."/>
            <person name="Wolfe K.H."/>
        </authorList>
    </citation>
    <scope>NUCLEOTIDE SEQUENCE [LARGE SCALE GENOMIC DNA]</scope>
    <source>
        <strain evidence="19">ATCC 22028 / DSM 70294 / BCRC 21397 / CBS 2163 / NBRC 10782 / NRRL Y-8283 / UCD 57-17</strain>
    </source>
</reference>
<evidence type="ECO:0000256" key="12">
    <source>
        <dbReference type="ARBA" id="ARBA00023212"/>
    </source>
</evidence>
<dbReference type="OrthoDB" id="3361333at2759"/>
<keyword evidence="8" id="KW-0493">Microtubule</keyword>
<dbReference type="InParanoid" id="A7TMI1"/>
<comment type="subunit">
    <text evidence="16">Component of the DASH complex consisting of ASK1, DAD1, DAD2, DAD3, DAD4, DAM1, DUO1, HSK3, SPC19 and SPC34, with a stoichiometry of one copy of each subunit per complex. Multiple DASH complexes oligomerize to form a ring that encircles spindle microtubules and organizes the rod-like NDC80 complexes of the outer kinetochore. DASH complex oligomerization strengthens microtubule attachments. On cytoplasmic microtubules, DASH complexes appear to form patches instead of rings.</text>
</comment>
<keyword evidence="17" id="KW-0175">Coiled coil</keyword>
<keyword evidence="13" id="KW-0539">Nucleus</keyword>
<dbReference type="STRING" id="436907.A7TMI1"/>
<keyword evidence="6" id="KW-0158">Chromosome</keyword>
<dbReference type="EMBL" id="DS480422">
    <property type="protein sequence ID" value="EDO16575.1"/>
    <property type="molecule type" value="Genomic_DNA"/>
</dbReference>
<evidence type="ECO:0000256" key="7">
    <source>
        <dbReference type="ARBA" id="ARBA00022490"/>
    </source>
</evidence>
<evidence type="ECO:0000313" key="18">
    <source>
        <dbReference type="EMBL" id="EDO16575.1"/>
    </source>
</evidence>
<dbReference type="HOGENOM" id="CLU_1678217_0_0_1"/>
<keyword evidence="9" id="KW-0498">Mitosis</keyword>
<gene>
    <name evidence="18" type="ORF">Kpol_1064p57</name>
</gene>
<keyword evidence="10" id="KW-0159">Chromosome partition</keyword>
<organism evidence="19">
    <name type="scientific">Vanderwaltozyma polyspora (strain ATCC 22028 / DSM 70294 / BCRC 21397 / CBS 2163 / NBRC 10782 / NRRL Y-8283 / UCD 57-17)</name>
    <name type="common">Kluyveromyces polysporus</name>
    <dbReference type="NCBI Taxonomy" id="436907"/>
    <lineage>
        <taxon>Eukaryota</taxon>
        <taxon>Fungi</taxon>
        <taxon>Dikarya</taxon>
        <taxon>Ascomycota</taxon>
        <taxon>Saccharomycotina</taxon>
        <taxon>Saccharomycetes</taxon>
        <taxon>Saccharomycetales</taxon>
        <taxon>Saccharomycetaceae</taxon>
        <taxon>Vanderwaltozyma</taxon>
    </lineage>
</organism>
<evidence type="ECO:0000256" key="15">
    <source>
        <dbReference type="ARBA" id="ARBA00032583"/>
    </source>
</evidence>
<dbReference type="RefSeq" id="XP_001644433.1">
    <property type="nucleotide sequence ID" value="XM_001644383.1"/>
</dbReference>
<comment type="similarity">
    <text evidence="4">Belongs to the DASH complex SPC19 family.</text>
</comment>
<dbReference type="InterPro" id="IPR013251">
    <property type="entry name" value="DASH_Spc19"/>
</dbReference>
<evidence type="ECO:0000256" key="16">
    <source>
        <dbReference type="ARBA" id="ARBA00046633"/>
    </source>
</evidence>
<keyword evidence="7" id="KW-0963">Cytoplasm</keyword>
<evidence type="ECO:0000256" key="8">
    <source>
        <dbReference type="ARBA" id="ARBA00022701"/>
    </source>
</evidence>
<protein>
    <recommendedName>
        <fullName evidence="5">DASH complex subunit SPC19</fullName>
    </recommendedName>
    <alternativeName>
        <fullName evidence="15">Outer kinetochore protein SPC19</fullName>
    </alternativeName>
</protein>
<evidence type="ECO:0000256" key="3">
    <source>
        <dbReference type="ARBA" id="ARBA00004629"/>
    </source>
</evidence>
<dbReference type="KEGG" id="vpo:Kpol_1064p57"/>
<dbReference type="Proteomes" id="UP000000267">
    <property type="component" value="Unassembled WGS sequence"/>
</dbReference>
<evidence type="ECO:0000256" key="13">
    <source>
        <dbReference type="ARBA" id="ARBA00023242"/>
    </source>
</evidence>
<keyword evidence="19" id="KW-1185">Reference proteome</keyword>
<dbReference type="GeneID" id="5544735"/>
<evidence type="ECO:0000313" key="19">
    <source>
        <dbReference type="Proteomes" id="UP000000267"/>
    </source>
</evidence>
<dbReference type="PhylomeDB" id="A7TMI1"/>
<evidence type="ECO:0000256" key="10">
    <source>
        <dbReference type="ARBA" id="ARBA00022829"/>
    </source>
</evidence>
<dbReference type="GO" id="GO:0031116">
    <property type="term" value="P:positive regulation of microtubule polymerization"/>
    <property type="evidence" value="ECO:0007669"/>
    <property type="project" value="EnsemblFungi"/>
</dbReference>
<evidence type="ECO:0000256" key="5">
    <source>
        <dbReference type="ARBA" id="ARBA00016329"/>
    </source>
</evidence>
<keyword evidence="11" id="KW-0995">Kinetochore</keyword>